<protein>
    <recommendedName>
        <fullName evidence="3">Multidrug export protein MepA</fullName>
    </recommendedName>
</protein>
<feature type="transmembrane region" description="Helical" evidence="10">
    <location>
        <begin position="57"/>
        <end position="78"/>
    </location>
</feature>
<dbReference type="Proteomes" id="UP000824035">
    <property type="component" value="Unassembled WGS sequence"/>
</dbReference>
<comment type="subcellular location">
    <subcellularLocation>
        <location evidence="1">Cell membrane</location>
        <topology evidence="1">Multi-pass membrane protein</topology>
    </subcellularLocation>
</comment>
<evidence type="ECO:0000256" key="1">
    <source>
        <dbReference type="ARBA" id="ARBA00004651"/>
    </source>
</evidence>
<feature type="transmembrane region" description="Helical" evidence="10">
    <location>
        <begin position="402"/>
        <end position="420"/>
    </location>
</feature>
<evidence type="ECO:0000313" key="11">
    <source>
        <dbReference type="EMBL" id="HIZ29942.1"/>
    </source>
</evidence>
<evidence type="ECO:0000256" key="5">
    <source>
        <dbReference type="ARBA" id="ARBA00022475"/>
    </source>
</evidence>
<feature type="transmembrane region" description="Helical" evidence="10">
    <location>
        <begin position="141"/>
        <end position="160"/>
    </location>
</feature>
<keyword evidence="6 10" id="KW-0812">Transmembrane</keyword>
<dbReference type="InterPro" id="IPR002528">
    <property type="entry name" value="MATE_fam"/>
</dbReference>
<feature type="transmembrane region" description="Helical" evidence="10">
    <location>
        <begin position="280"/>
        <end position="305"/>
    </location>
</feature>
<comment type="caution">
    <text evidence="11">The sequence shown here is derived from an EMBL/GenBank/DDBJ whole genome shotgun (WGS) entry which is preliminary data.</text>
</comment>
<reference evidence="11" key="2">
    <citation type="submission" date="2021-04" db="EMBL/GenBank/DDBJ databases">
        <authorList>
            <person name="Gilroy R."/>
        </authorList>
    </citation>
    <scope>NUCLEOTIDE SEQUENCE</scope>
    <source>
        <strain evidence="11">ChiGjej4B4-18154</strain>
    </source>
</reference>
<dbReference type="PANTHER" id="PTHR43823">
    <property type="entry name" value="SPORULATION PROTEIN YKVU"/>
    <property type="match status" value="1"/>
</dbReference>
<feature type="transmembrane region" description="Helical" evidence="10">
    <location>
        <begin position="359"/>
        <end position="382"/>
    </location>
</feature>
<name>A0A9D2E326_9FIRM</name>
<dbReference type="InterPro" id="IPR051327">
    <property type="entry name" value="MATE_MepA_subfamily"/>
</dbReference>
<dbReference type="Pfam" id="PF01554">
    <property type="entry name" value="MatE"/>
    <property type="match status" value="2"/>
</dbReference>
<evidence type="ECO:0000256" key="8">
    <source>
        <dbReference type="ARBA" id="ARBA00023136"/>
    </source>
</evidence>
<evidence type="ECO:0000256" key="3">
    <source>
        <dbReference type="ARBA" id="ARBA00022106"/>
    </source>
</evidence>
<evidence type="ECO:0000256" key="2">
    <source>
        <dbReference type="ARBA" id="ARBA00008417"/>
    </source>
</evidence>
<dbReference type="GO" id="GO:0042910">
    <property type="term" value="F:xenobiotic transmembrane transporter activity"/>
    <property type="evidence" value="ECO:0007669"/>
    <property type="project" value="InterPro"/>
</dbReference>
<sequence length="497" mass="51939">MSHKATAAALLLIAPVLFPQYTERQKEKQHVFTKSSCVLLKGGLSVQSERLFKEAPVWQAIGALVGPSVLSVLVMIIYNMTDLFFIGLLQDTALTAAVAVVGPVFTLASAGATVLGMGGCAVVANSLGAGDRQDARCVSSLCGWCALLTGAFLAVVLNLFCEPILYMLGTNAEILPYATHYLRILALGAPAMIFSVSAASLLRADGAIRRGLAGNLAGSITNILLDPLFILIFGWNIAGAAAATMLGNLVASGIYLHHILRRSEVLSLSPSHALHHSARLGRVLALGLPNGVSSLLSGLAGSFSNRLLAAYGTNALAAMAAADKSAMVVTLIQMGICMGLQPLLAYNVGGHNLPRLRAVLSRAFGLTAGFGTAFALVCLLAQRPLIGLFLSDPGAISLARHLYPWLLAGSPLLGLYYLSINFLQATGYAGSATLLSALRQGVLLVPALYGFHSLLGLPGLAAARAATDLFSAVIALLLFLLVWRKLTSKVQRGRCAL</sequence>
<feature type="transmembrane region" description="Helical" evidence="10">
    <location>
        <begin position="427"/>
        <end position="449"/>
    </location>
</feature>
<keyword evidence="5" id="KW-1003">Cell membrane</keyword>
<proteinExistence type="inferred from homology"/>
<comment type="similarity">
    <text evidence="2">Belongs to the multi antimicrobial extrusion (MATE) (TC 2.A.66.1) family. MepA subfamily.</text>
</comment>
<feature type="transmembrane region" description="Helical" evidence="10">
    <location>
        <begin position="461"/>
        <end position="483"/>
    </location>
</feature>
<dbReference type="CDD" id="cd13143">
    <property type="entry name" value="MATE_MepA_like"/>
    <property type="match status" value="1"/>
</dbReference>
<dbReference type="EMBL" id="DXBV01000018">
    <property type="protein sequence ID" value="HIZ29942.1"/>
    <property type="molecule type" value="Genomic_DNA"/>
</dbReference>
<dbReference type="GO" id="GO:0046677">
    <property type="term" value="P:response to antibiotic"/>
    <property type="evidence" value="ECO:0007669"/>
    <property type="project" value="UniProtKB-KW"/>
</dbReference>
<keyword evidence="4" id="KW-0813">Transport</keyword>
<feature type="transmembrane region" description="Helical" evidence="10">
    <location>
        <begin position="241"/>
        <end position="260"/>
    </location>
</feature>
<dbReference type="GO" id="GO:0005886">
    <property type="term" value="C:plasma membrane"/>
    <property type="evidence" value="ECO:0007669"/>
    <property type="project" value="UniProtKB-SubCell"/>
</dbReference>
<keyword evidence="7 10" id="KW-1133">Transmembrane helix</keyword>
<dbReference type="AlphaFoldDB" id="A0A9D2E326"/>
<gene>
    <name evidence="11" type="ORF">H9813_01725</name>
</gene>
<reference evidence="11" key="1">
    <citation type="journal article" date="2021" name="PeerJ">
        <title>Extensive microbial diversity within the chicken gut microbiome revealed by metagenomics and culture.</title>
        <authorList>
            <person name="Gilroy R."/>
            <person name="Ravi A."/>
            <person name="Getino M."/>
            <person name="Pursley I."/>
            <person name="Horton D.L."/>
            <person name="Alikhan N.F."/>
            <person name="Baker D."/>
            <person name="Gharbi K."/>
            <person name="Hall N."/>
            <person name="Watson M."/>
            <person name="Adriaenssens E.M."/>
            <person name="Foster-Nyarko E."/>
            <person name="Jarju S."/>
            <person name="Secka A."/>
            <person name="Antonio M."/>
            <person name="Oren A."/>
            <person name="Chaudhuri R.R."/>
            <person name="La Ragione R."/>
            <person name="Hildebrand F."/>
            <person name="Pallen M.J."/>
        </authorList>
    </citation>
    <scope>NUCLEOTIDE SEQUENCE</scope>
    <source>
        <strain evidence="11">ChiGjej4B4-18154</strain>
    </source>
</reference>
<evidence type="ECO:0000256" key="9">
    <source>
        <dbReference type="ARBA" id="ARBA00023251"/>
    </source>
</evidence>
<keyword evidence="9" id="KW-0046">Antibiotic resistance</keyword>
<dbReference type="InterPro" id="IPR048279">
    <property type="entry name" value="MdtK-like"/>
</dbReference>
<keyword evidence="8 10" id="KW-0472">Membrane</keyword>
<dbReference type="NCBIfam" id="TIGR00797">
    <property type="entry name" value="matE"/>
    <property type="match status" value="1"/>
</dbReference>
<accession>A0A9D2E326</accession>
<evidence type="ECO:0000256" key="10">
    <source>
        <dbReference type="SAM" id="Phobius"/>
    </source>
</evidence>
<evidence type="ECO:0000313" key="12">
    <source>
        <dbReference type="Proteomes" id="UP000824035"/>
    </source>
</evidence>
<evidence type="ECO:0000256" key="4">
    <source>
        <dbReference type="ARBA" id="ARBA00022448"/>
    </source>
</evidence>
<dbReference type="PIRSF" id="PIRSF006603">
    <property type="entry name" value="DinF"/>
    <property type="match status" value="1"/>
</dbReference>
<feature type="transmembrane region" description="Helical" evidence="10">
    <location>
        <begin position="180"/>
        <end position="202"/>
    </location>
</feature>
<feature type="transmembrane region" description="Helical" evidence="10">
    <location>
        <begin position="214"/>
        <end position="235"/>
    </location>
</feature>
<feature type="transmembrane region" description="Helical" evidence="10">
    <location>
        <begin position="325"/>
        <end position="347"/>
    </location>
</feature>
<organism evidence="11 12">
    <name type="scientific">Candidatus Allofournierella merdipullorum</name>
    <dbReference type="NCBI Taxonomy" id="2838595"/>
    <lineage>
        <taxon>Bacteria</taxon>
        <taxon>Bacillati</taxon>
        <taxon>Bacillota</taxon>
        <taxon>Clostridia</taxon>
        <taxon>Eubacteriales</taxon>
        <taxon>Oscillospiraceae</taxon>
        <taxon>Allofournierella</taxon>
    </lineage>
</organism>
<dbReference type="InterPro" id="IPR045070">
    <property type="entry name" value="MATE_MepA-like"/>
</dbReference>
<evidence type="ECO:0000256" key="7">
    <source>
        <dbReference type="ARBA" id="ARBA00022989"/>
    </source>
</evidence>
<dbReference type="PANTHER" id="PTHR43823:SF3">
    <property type="entry name" value="MULTIDRUG EXPORT PROTEIN MEPA"/>
    <property type="match status" value="1"/>
</dbReference>
<evidence type="ECO:0000256" key="6">
    <source>
        <dbReference type="ARBA" id="ARBA00022692"/>
    </source>
</evidence>
<dbReference type="GO" id="GO:0015297">
    <property type="term" value="F:antiporter activity"/>
    <property type="evidence" value="ECO:0007669"/>
    <property type="project" value="InterPro"/>
</dbReference>